<comment type="caution">
    <text evidence="1">The sequence shown here is derived from an EMBL/GenBank/DDBJ whole genome shotgun (WGS) entry which is preliminary data.</text>
</comment>
<accession>A0A9N7UDQ2</accession>
<evidence type="ECO:0000313" key="1">
    <source>
        <dbReference type="EMBL" id="CAB1429530.1"/>
    </source>
</evidence>
<reference evidence="1" key="1">
    <citation type="submission" date="2020-03" db="EMBL/GenBank/DDBJ databases">
        <authorList>
            <person name="Weist P."/>
        </authorList>
    </citation>
    <scope>NUCLEOTIDE SEQUENCE</scope>
</reference>
<gene>
    <name evidence="1" type="ORF">PLEPLA_LOCUS17508</name>
</gene>
<proteinExistence type="predicted"/>
<organism evidence="1 2">
    <name type="scientific">Pleuronectes platessa</name>
    <name type="common">European plaice</name>
    <dbReference type="NCBI Taxonomy" id="8262"/>
    <lineage>
        <taxon>Eukaryota</taxon>
        <taxon>Metazoa</taxon>
        <taxon>Chordata</taxon>
        <taxon>Craniata</taxon>
        <taxon>Vertebrata</taxon>
        <taxon>Euteleostomi</taxon>
        <taxon>Actinopterygii</taxon>
        <taxon>Neopterygii</taxon>
        <taxon>Teleostei</taxon>
        <taxon>Neoteleostei</taxon>
        <taxon>Acanthomorphata</taxon>
        <taxon>Carangaria</taxon>
        <taxon>Pleuronectiformes</taxon>
        <taxon>Pleuronectoidei</taxon>
        <taxon>Pleuronectidae</taxon>
        <taxon>Pleuronectes</taxon>
    </lineage>
</organism>
<keyword evidence="2" id="KW-1185">Reference proteome</keyword>
<dbReference type="EMBL" id="CADEAL010001147">
    <property type="protein sequence ID" value="CAB1429530.1"/>
    <property type="molecule type" value="Genomic_DNA"/>
</dbReference>
<name>A0A9N7UDQ2_PLEPL</name>
<sequence>MSPSSHSICSSHACRGNRVHTAAPDVLFSHSSSSAHTADPFHVMLGDEGSLATLSKLPGPSQFMVKAIATLWHSLFHLRFHLLSRHHAPPGFQLPNRSDPGPSLNVRARAAFGCDGSRCECPTNMYTRLNSRSLTGPAKSSPSCCLDNPEEYSSVAMTTGDAHPVWSADFYLDA</sequence>
<protein>
    <submittedName>
        <fullName evidence="1">Uncharacterized protein</fullName>
    </submittedName>
</protein>
<evidence type="ECO:0000313" key="2">
    <source>
        <dbReference type="Proteomes" id="UP001153269"/>
    </source>
</evidence>
<dbReference type="Proteomes" id="UP001153269">
    <property type="component" value="Unassembled WGS sequence"/>
</dbReference>
<dbReference type="AlphaFoldDB" id="A0A9N7UDQ2"/>